<gene>
    <name evidence="6" type="ORF">SAMN02745247_03033</name>
</gene>
<dbReference type="GO" id="GO:0004066">
    <property type="term" value="F:asparagine synthase (glutamine-hydrolyzing) activity"/>
    <property type="evidence" value="ECO:0007669"/>
    <property type="project" value="UniProtKB-EC"/>
</dbReference>
<dbReference type="PANTHER" id="PTHR43284:SF1">
    <property type="entry name" value="ASPARAGINE SYNTHETASE"/>
    <property type="match status" value="1"/>
</dbReference>
<evidence type="ECO:0000313" key="6">
    <source>
        <dbReference type="EMBL" id="SHN65874.1"/>
    </source>
</evidence>
<protein>
    <recommendedName>
        <fullName evidence="2">asparagine synthase (glutamine-hydrolyzing)</fullName>
        <ecNumber evidence="2">6.3.5.4</ecNumber>
    </recommendedName>
</protein>
<dbReference type="SUPFAM" id="SSF52402">
    <property type="entry name" value="Adenine nucleotide alpha hydrolases-like"/>
    <property type="match status" value="1"/>
</dbReference>
<evidence type="ECO:0000256" key="4">
    <source>
        <dbReference type="ARBA" id="ARBA00048741"/>
    </source>
</evidence>
<keyword evidence="3" id="KW-0028">Amino-acid biosynthesis</keyword>
<evidence type="ECO:0000256" key="2">
    <source>
        <dbReference type="ARBA" id="ARBA00012737"/>
    </source>
</evidence>
<dbReference type="PANTHER" id="PTHR43284">
    <property type="entry name" value="ASPARAGINE SYNTHETASE (GLUTAMINE-HYDROLYZING)"/>
    <property type="match status" value="1"/>
</dbReference>
<accession>A0A1M7T592</accession>
<feature type="domain" description="Asparagine synthetase" evidence="5">
    <location>
        <begin position="1"/>
        <end position="144"/>
    </location>
</feature>
<name>A0A1M7T592_9FIRM</name>
<evidence type="ECO:0000313" key="7">
    <source>
        <dbReference type="Proteomes" id="UP000184097"/>
    </source>
</evidence>
<dbReference type="InterPro" id="IPR051786">
    <property type="entry name" value="ASN_synthetase/amidase"/>
</dbReference>
<evidence type="ECO:0000256" key="3">
    <source>
        <dbReference type="ARBA" id="ARBA00022888"/>
    </source>
</evidence>
<dbReference type="CDD" id="cd01991">
    <property type="entry name" value="Asn_synthase_B_C"/>
    <property type="match status" value="1"/>
</dbReference>
<evidence type="ECO:0000259" key="5">
    <source>
        <dbReference type="Pfam" id="PF00733"/>
    </source>
</evidence>
<proteinExistence type="predicted"/>
<dbReference type="Pfam" id="PF00733">
    <property type="entry name" value="Asn_synthase"/>
    <property type="match status" value="1"/>
</dbReference>
<dbReference type="Proteomes" id="UP000184097">
    <property type="component" value="Unassembled WGS sequence"/>
</dbReference>
<dbReference type="InterPro" id="IPR001962">
    <property type="entry name" value="Asn_synthase"/>
</dbReference>
<dbReference type="GO" id="GO:0006529">
    <property type="term" value="P:asparagine biosynthetic process"/>
    <property type="evidence" value="ECO:0007669"/>
    <property type="project" value="UniProtKB-KW"/>
</dbReference>
<dbReference type="AlphaFoldDB" id="A0A1M7T592"/>
<evidence type="ECO:0000256" key="1">
    <source>
        <dbReference type="ARBA" id="ARBA00005187"/>
    </source>
</evidence>
<dbReference type="EMBL" id="FRDH01000017">
    <property type="protein sequence ID" value="SHN65874.1"/>
    <property type="molecule type" value="Genomic_DNA"/>
</dbReference>
<dbReference type="InterPro" id="IPR014729">
    <property type="entry name" value="Rossmann-like_a/b/a_fold"/>
</dbReference>
<comment type="catalytic activity">
    <reaction evidence="4">
        <text>L-aspartate + L-glutamine + ATP + H2O = L-asparagine + L-glutamate + AMP + diphosphate + H(+)</text>
        <dbReference type="Rhea" id="RHEA:12228"/>
        <dbReference type="ChEBI" id="CHEBI:15377"/>
        <dbReference type="ChEBI" id="CHEBI:15378"/>
        <dbReference type="ChEBI" id="CHEBI:29985"/>
        <dbReference type="ChEBI" id="CHEBI:29991"/>
        <dbReference type="ChEBI" id="CHEBI:30616"/>
        <dbReference type="ChEBI" id="CHEBI:33019"/>
        <dbReference type="ChEBI" id="CHEBI:58048"/>
        <dbReference type="ChEBI" id="CHEBI:58359"/>
        <dbReference type="ChEBI" id="CHEBI:456215"/>
        <dbReference type="EC" id="6.3.5.4"/>
    </reaction>
</comment>
<reference evidence="6 7" key="1">
    <citation type="submission" date="2016-12" db="EMBL/GenBank/DDBJ databases">
        <authorList>
            <person name="Song W.-J."/>
            <person name="Kurnit D.M."/>
        </authorList>
    </citation>
    <scope>NUCLEOTIDE SEQUENCE [LARGE SCALE GENOMIC DNA]</scope>
    <source>
        <strain evidence="6 7">DSM 14810</strain>
    </source>
</reference>
<dbReference type="EC" id="6.3.5.4" evidence="2"/>
<organism evidence="6 7">
    <name type="scientific">Butyrivibrio hungatei DSM 14810</name>
    <dbReference type="NCBI Taxonomy" id="1121132"/>
    <lineage>
        <taxon>Bacteria</taxon>
        <taxon>Bacillati</taxon>
        <taxon>Bacillota</taxon>
        <taxon>Clostridia</taxon>
        <taxon>Lachnospirales</taxon>
        <taxon>Lachnospiraceae</taxon>
        <taxon>Butyrivibrio</taxon>
    </lineage>
</organism>
<dbReference type="GO" id="GO:0005829">
    <property type="term" value="C:cytosol"/>
    <property type="evidence" value="ECO:0007669"/>
    <property type="project" value="TreeGrafter"/>
</dbReference>
<comment type="pathway">
    <text evidence="1">Amino-acid biosynthesis; L-asparagine biosynthesis; L-asparagine from L-aspartate (L-Gln route): step 1/1.</text>
</comment>
<keyword evidence="3" id="KW-0061">Asparagine biosynthesis</keyword>
<sequence length="149" mass="18320">MLLDMTTYLPDENLTKVDRESMRFSLEARCPLLDYRIVDFSMKIPFQYKYNNGVKKYILKDILYDYVPKEMMERSKIGFSIPIYKWLRTTLNSELKQYFEKDFVENQGLFKYDSLIKFLSDFTRKEQISSTQIMWSYFVFQRWYKQYLV</sequence>
<dbReference type="Gene3D" id="3.40.50.620">
    <property type="entry name" value="HUPs"/>
    <property type="match status" value="1"/>
</dbReference>